<keyword evidence="1" id="KW-1133">Transmembrane helix</keyword>
<gene>
    <name evidence="2" type="ORF">EJQ19_19795</name>
</gene>
<sequence length="130" mass="14986">MWIGLLGIIGCYGISIALIHLLFGIRNKRGKKPMNVVLVTKNNQSQIEWVIRSMFFFSRIKGKPVKATIIDEGSSDETREIIERLSQTHALDFRIQTDFDAIDRFLREHDDDPVVLIHLSNREDLVRVPV</sequence>
<keyword evidence="1" id="KW-0472">Membrane</keyword>
<feature type="transmembrane region" description="Helical" evidence="1">
    <location>
        <begin position="6"/>
        <end position="25"/>
    </location>
</feature>
<proteinExistence type="predicted"/>
<dbReference type="Proteomes" id="UP000276128">
    <property type="component" value="Unassembled WGS sequence"/>
</dbReference>
<dbReference type="AlphaFoldDB" id="A0A3S0C9C5"/>
<accession>A0A3S0C9C5</accession>
<name>A0A3S0C9C5_9BACL</name>
<dbReference type="RefSeq" id="WP_126142967.1">
    <property type="nucleotide sequence ID" value="NZ_RXHU01000062.1"/>
</dbReference>
<dbReference type="OrthoDB" id="2990399at2"/>
<dbReference type="EMBL" id="RXHU01000062">
    <property type="protein sequence ID" value="RTE07895.1"/>
    <property type="molecule type" value="Genomic_DNA"/>
</dbReference>
<comment type="caution">
    <text evidence="2">The sequence shown here is derived from an EMBL/GenBank/DDBJ whole genome shotgun (WGS) entry which is preliminary data.</text>
</comment>
<keyword evidence="1" id="KW-0812">Transmembrane</keyword>
<protein>
    <submittedName>
        <fullName evidence="2">Uncharacterized protein</fullName>
    </submittedName>
</protein>
<reference evidence="2 3" key="1">
    <citation type="submission" date="2018-12" db="EMBL/GenBank/DDBJ databases">
        <title>Bacillus ochoae sp. nov., Paenibacillus whitsoniae sp. nov., Paenibacillus spiritus sp. nov. Isolated from the Mars Exploration Rover during spacecraft assembly.</title>
        <authorList>
            <person name="Seuylemezian A."/>
            <person name="Vaishampayan P."/>
        </authorList>
    </citation>
    <scope>NUCLEOTIDE SEQUENCE [LARGE SCALE GENOMIC DNA]</scope>
    <source>
        <strain evidence="2 3">MER 54</strain>
    </source>
</reference>
<evidence type="ECO:0000256" key="1">
    <source>
        <dbReference type="SAM" id="Phobius"/>
    </source>
</evidence>
<evidence type="ECO:0000313" key="3">
    <source>
        <dbReference type="Proteomes" id="UP000276128"/>
    </source>
</evidence>
<evidence type="ECO:0000313" key="2">
    <source>
        <dbReference type="EMBL" id="RTE07895.1"/>
    </source>
</evidence>
<keyword evidence="3" id="KW-1185">Reference proteome</keyword>
<organism evidence="2 3">
    <name type="scientific">Paenibacillus whitsoniae</name>
    <dbReference type="NCBI Taxonomy" id="2496558"/>
    <lineage>
        <taxon>Bacteria</taxon>
        <taxon>Bacillati</taxon>
        <taxon>Bacillota</taxon>
        <taxon>Bacilli</taxon>
        <taxon>Bacillales</taxon>
        <taxon>Paenibacillaceae</taxon>
        <taxon>Paenibacillus</taxon>
    </lineage>
</organism>